<dbReference type="PANTHER" id="PTHR21299">
    <property type="entry name" value="CYTIDYLATE KINASE/PANTOATE-BETA-ALANINE LIGASE"/>
    <property type="match status" value="1"/>
</dbReference>
<evidence type="ECO:0000256" key="7">
    <source>
        <dbReference type="ARBA" id="ARBA00048478"/>
    </source>
</evidence>
<evidence type="ECO:0000256" key="1">
    <source>
        <dbReference type="ARBA" id="ARBA00009427"/>
    </source>
</evidence>
<comment type="similarity">
    <text evidence="1 8">Belongs to the cytidylate kinase family. Type 1 subfamily.</text>
</comment>
<comment type="caution">
    <text evidence="10">The sequence shown here is derived from an EMBL/GenBank/DDBJ whole genome shotgun (WGS) entry which is preliminary data.</text>
</comment>
<dbReference type="EMBL" id="DTHO01000053">
    <property type="protein sequence ID" value="HGG99755.1"/>
    <property type="molecule type" value="Genomic_DNA"/>
</dbReference>
<keyword evidence="4 8" id="KW-0418">Kinase</keyword>
<dbReference type="GO" id="GO:0015949">
    <property type="term" value="P:nucleobase-containing small molecule interconversion"/>
    <property type="evidence" value="ECO:0007669"/>
    <property type="project" value="TreeGrafter"/>
</dbReference>
<evidence type="ECO:0000256" key="5">
    <source>
        <dbReference type="ARBA" id="ARBA00022840"/>
    </source>
</evidence>
<dbReference type="CDD" id="cd02020">
    <property type="entry name" value="CMPK"/>
    <property type="match status" value="1"/>
</dbReference>
<dbReference type="GO" id="GO:0005829">
    <property type="term" value="C:cytosol"/>
    <property type="evidence" value="ECO:0007669"/>
    <property type="project" value="TreeGrafter"/>
</dbReference>
<keyword evidence="3 8" id="KW-0547">Nucleotide-binding</keyword>
<evidence type="ECO:0000259" key="9">
    <source>
        <dbReference type="Pfam" id="PF02224"/>
    </source>
</evidence>
<evidence type="ECO:0000313" key="10">
    <source>
        <dbReference type="EMBL" id="HGG99755.1"/>
    </source>
</evidence>
<comment type="catalytic activity">
    <reaction evidence="6 8">
        <text>dCMP + ATP = dCDP + ADP</text>
        <dbReference type="Rhea" id="RHEA:25094"/>
        <dbReference type="ChEBI" id="CHEBI:30616"/>
        <dbReference type="ChEBI" id="CHEBI:57566"/>
        <dbReference type="ChEBI" id="CHEBI:58593"/>
        <dbReference type="ChEBI" id="CHEBI:456216"/>
        <dbReference type="EC" id="2.7.4.25"/>
    </reaction>
</comment>
<dbReference type="Pfam" id="PF02224">
    <property type="entry name" value="Cytidylate_kin"/>
    <property type="match status" value="1"/>
</dbReference>
<evidence type="ECO:0000256" key="4">
    <source>
        <dbReference type="ARBA" id="ARBA00022777"/>
    </source>
</evidence>
<dbReference type="GO" id="GO:0006220">
    <property type="term" value="P:pyrimidine nucleotide metabolic process"/>
    <property type="evidence" value="ECO:0007669"/>
    <property type="project" value="UniProtKB-UniRule"/>
</dbReference>
<evidence type="ECO:0000256" key="3">
    <source>
        <dbReference type="ARBA" id="ARBA00022741"/>
    </source>
</evidence>
<organism evidence="10">
    <name type="scientific">Thermodesulfovibrio aggregans</name>
    <dbReference type="NCBI Taxonomy" id="86166"/>
    <lineage>
        <taxon>Bacteria</taxon>
        <taxon>Pseudomonadati</taxon>
        <taxon>Nitrospirota</taxon>
        <taxon>Thermodesulfovibrionia</taxon>
        <taxon>Thermodesulfovibrionales</taxon>
        <taxon>Thermodesulfovibrionaceae</taxon>
        <taxon>Thermodesulfovibrio</taxon>
    </lineage>
</organism>
<comment type="catalytic activity">
    <reaction evidence="7 8">
        <text>CMP + ATP = CDP + ADP</text>
        <dbReference type="Rhea" id="RHEA:11600"/>
        <dbReference type="ChEBI" id="CHEBI:30616"/>
        <dbReference type="ChEBI" id="CHEBI:58069"/>
        <dbReference type="ChEBI" id="CHEBI:60377"/>
        <dbReference type="ChEBI" id="CHEBI:456216"/>
        <dbReference type="EC" id="2.7.4.25"/>
    </reaction>
</comment>
<comment type="subcellular location">
    <subcellularLocation>
        <location evidence="8">Cytoplasm</location>
    </subcellularLocation>
</comment>
<dbReference type="NCBIfam" id="TIGR00017">
    <property type="entry name" value="cmk"/>
    <property type="match status" value="1"/>
</dbReference>
<evidence type="ECO:0000256" key="2">
    <source>
        <dbReference type="ARBA" id="ARBA00022679"/>
    </source>
</evidence>
<dbReference type="EC" id="2.7.4.25" evidence="8"/>
<dbReference type="SUPFAM" id="SSF52540">
    <property type="entry name" value="P-loop containing nucleoside triphosphate hydrolases"/>
    <property type="match status" value="1"/>
</dbReference>
<dbReference type="HAMAP" id="MF_00238">
    <property type="entry name" value="Cytidyl_kinase_type1"/>
    <property type="match status" value="1"/>
</dbReference>
<dbReference type="PANTHER" id="PTHR21299:SF2">
    <property type="entry name" value="CYTIDYLATE KINASE"/>
    <property type="match status" value="1"/>
</dbReference>
<feature type="domain" description="Cytidylate kinase" evidence="9">
    <location>
        <begin position="5"/>
        <end position="218"/>
    </location>
</feature>
<dbReference type="Gene3D" id="3.40.50.300">
    <property type="entry name" value="P-loop containing nucleotide triphosphate hydrolases"/>
    <property type="match status" value="1"/>
</dbReference>
<sequence>MKRVIAIDGPSGSGKSTAAREVAKILGFQYLDTGALYRAVAFYFFKKFGNSYSISSLTPEKIKKELINIKIEYENGRVYLGGQNISTLIRSLEVGTVTSHLSALKTVRDFLLPLQRNLAEKYDLVAEGRDMTTVVFPDAWKKFYLDASAEVRARRRFEQLQSLDKTISFEDVLKEITLRDKIDSTRKNAPLRKSEDAIYIDTSVLSIQEVILIILKKVAESD</sequence>
<keyword evidence="2 8" id="KW-0808">Transferase</keyword>
<name>A0A7C4AJP5_9BACT</name>
<dbReference type="InterPro" id="IPR027417">
    <property type="entry name" value="P-loop_NTPase"/>
</dbReference>
<protein>
    <recommendedName>
        <fullName evidence="8">Cytidylate kinase</fullName>
        <shortName evidence="8">CK</shortName>
        <ecNumber evidence="8">2.7.4.25</ecNumber>
    </recommendedName>
    <alternativeName>
        <fullName evidence="8">Cytidine monophosphate kinase</fullName>
        <shortName evidence="8">CMP kinase</shortName>
    </alternativeName>
</protein>
<gene>
    <name evidence="8" type="primary">cmk</name>
    <name evidence="10" type="ORF">ENV75_04830</name>
</gene>
<keyword evidence="5 8" id="KW-0067">ATP-binding</keyword>
<accession>A0A7C4AJP5</accession>
<proteinExistence type="inferred from homology"/>
<evidence type="ECO:0000256" key="8">
    <source>
        <dbReference type="HAMAP-Rule" id="MF_00238"/>
    </source>
</evidence>
<dbReference type="GO" id="GO:0036431">
    <property type="term" value="F:dCMP kinase activity"/>
    <property type="evidence" value="ECO:0007669"/>
    <property type="project" value="InterPro"/>
</dbReference>
<keyword evidence="8" id="KW-0963">Cytoplasm</keyword>
<dbReference type="InterPro" id="IPR003136">
    <property type="entry name" value="Cytidylate_kin"/>
</dbReference>
<dbReference type="AlphaFoldDB" id="A0A7C4AJP5"/>
<dbReference type="GO" id="GO:0005524">
    <property type="term" value="F:ATP binding"/>
    <property type="evidence" value="ECO:0007669"/>
    <property type="project" value="UniProtKB-UniRule"/>
</dbReference>
<reference evidence="10" key="1">
    <citation type="journal article" date="2020" name="mSystems">
        <title>Genome- and Community-Level Interaction Insights into Carbon Utilization and Element Cycling Functions of Hydrothermarchaeota in Hydrothermal Sediment.</title>
        <authorList>
            <person name="Zhou Z."/>
            <person name="Liu Y."/>
            <person name="Xu W."/>
            <person name="Pan J."/>
            <person name="Luo Z.H."/>
            <person name="Li M."/>
        </authorList>
    </citation>
    <scope>NUCLEOTIDE SEQUENCE [LARGE SCALE GENOMIC DNA]</scope>
    <source>
        <strain evidence="10">SpSt-788</strain>
    </source>
</reference>
<feature type="binding site" evidence="8">
    <location>
        <begin position="9"/>
        <end position="17"/>
    </location>
    <ligand>
        <name>ATP</name>
        <dbReference type="ChEBI" id="CHEBI:30616"/>
    </ligand>
</feature>
<evidence type="ECO:0000256" key="6">
    <source>
        <dbReference type="ARBA" id="ARBA00047615"/>
    </source>
</evidence>
<dbReference type="InterPro" id="IPR011994">
    <property type="entry name" value="Cytidylate_kinase_dom"/>
</dbReference>